<reference evidence="11" key="1">
    <citation type="submission" date="2021-12" db="EMBL/GenBank/DDBJ databases">
        <authorList>
            <person name="Rodrigo-Torres L."/>
            <person name="Arahal R. D."/>
            <person name="Lucena T."/>
        </authorList>
    </citation>
    <scope>NUCLEOTIDE SEQUENCE</scope>
    <source>
        <strain evidence="11">CECT 8267</strain>
    </source>
</reference>
<dbReference type="InterPro" id="IPR003016">
    <property type="entry name" value="2-oxoA_DH_lipoyl-BS"/>
</dbReference>
<proteinExistence type="inferred from homology"/>
<evidence type="ECO:0000259" key="10">
    <source>
        <dbReference type="PROSITE" id="PS51826"/>
    </source>
</evidence>
<evidence type="ECO:0000256" key="8">
    <source>
        <dbReference type="SAM" id="MobiDB-lite"/>
    </source>
</evidence>
<dbReference type="Proteomes" id="UP000838100">
    <property type="component" value="Unassembled WGS sequence"/>
</dbReference>
<feature type="domain" description="Peripheral subunit-binding (PSBD)" evidence="10">
    <location>
        <begin position="109"/>
        <end position="146"/>
    </location>
</feature>
<dbReference type="Pfam" id="PF02817">
    <property type="entry name" value="E3_binding"/>
    <property type="match status" value="1"/>
</dbReference>
<dbReference type="PROSITE" id="PS50968">
    <property type="entry name" value="BIOTINYL_LIPOYL"/>
    <property type="match status" value="1"/>
</dbReference>
<dbReference type="Pfam" id="PF00198">
    <property type="entry name" value="2-oxoacid_dh"/>
    <property type="match status" value="1"/>
</dbReference>
<gene>
    <name evidence="11" type="primary">pdhC_1</name>
    <name evidence="11" type="ORF">SIN8267_01396</name>
</gene>
<name>A0ABN8EH46_9GAMM</name>
<dbReference type="InterPro" id="IPR000089">
    <property type="entry name" value="Biotin_lipoyl"/>
</dbReference>
<comment type="cofactor">
    <cofactor evidence="1 7">
        <name>(R)-lipoate</name>
        <dbReference type="ChEBI" id="CHEBI:83088"/>
    </cofactor>
</comment>
<dbReference type="PANTHER" id="PTHR43178:SF12">
    <property type="entry name" value="DIHYDROLIPOAMIDE ACETYLTRANSFERASE COMPONENT OF PYRUVATE DEHYDROGENASE COMPLEX"/>
    <property type="match status" value="1"/>
</dbReference>
<dbReference type="Pfam" id="PF00364">
    <property type="entry name" value="Biotin_lipoyl"/>
    <property type="match status" value="1"/>
</dbReference>
<comment type="caution">
    <text evidence="11">The sequence shown here is derived from an EMBL/GenBank/DDBJ whole genome shotgun (WGS) entry which is preliminary data.</text>
</comment>
<feature type="compositionally biased region" description="Polar residues" evidence="8">
    <location>
        <begin position="88"/>
        <end position="105"/>
    </location>
</feature>
<evidence type="ECO:0000256" key="5">
    <source>
        <dbReference type="ARBA" id="ARBA00022823"/>
    </source>
</evidence>
<evidence type="ECO:0000256" key="4">
    <source>
        <dbReference type="ARBA" id="ARBA00022679"/>
    </source>
</evidence>
<evidence type="ECO:0000256" key="6">
    <source>
        <dbReference type="ARBA" id="ARBA00023315"/>
    </source>
</evidence>
<evidence type="ECO:0000256" key="2">
    <source>
        <dbReference type="ARBA" id="ARBA00007317"/>
    </source>
</evidence>
<keyword evidence="11" id="KW-0670">Pyruvate</keyword>
<comment type="subunit">
    <text evidence="3">Forms a 24-polypeptide structural core with octahedral symmetry.</text>
</comment>
<dbReference type="InterPro" id="IPR001078">
    <property type="entry name" value="2-oxoacid_DH_actylTfrase"/>
</dbReference>
<comment type="similarity">
    <text evidence="2 7">Belongs to the 2-oxoacid dehydrogenase family.</text>
</comment>
<dbReference type="EC" id="2.3.1.-" evidence="7"/>
<evidence type="ECO:0000256" key="1">
    <source>
        <dbReference type="ARBA" id="ARBA00001938"/>
    </source>
</evidence>
<dbReference type="EMBL" id="CAKLPX010000001">
    <property type="protein sequence ID" value="CAH0991294.1"/>
    <property type="molecule type" value="Genomic_DNA"/>
</dbReference>
<organism evidence="11 12">
    <name type="scientific">Sinobacterium norvegicum</name>
    <dbReference type="NCBI Taxonomy" id="1641715"/>
    <lineage>
        <taxon>Bacteria</taxon>
        <taxon>Pseudomonadati</taxon>
        <taxon>Pseudomonadota</taxon>
        <taxon>Gammaproteobacteria</taxon>
        <taxon>Cellvibrionales</taxon>
        <taxon>Spongiibacteraceae</taxon>
        <taxon>Sinobacterium</taxon>
    </lineage>
</organism>
<evidence type="ECO:0000259" key="9">
    <source>
        <dbReference type="PROSITE" id="PS50968"/>
    </source>
</evidence>
<dbReference type="InterPro" id="IPR036625">
    <property type="entry name" value="E3-bd_dom_sf"/>
</dbReference>
<keyword evidence="4 7" id="KW-0808">Transferase</keyword>
<dbReference type="SUPFAM" id="SSF47005">
    <property type="entry name" value="Peripheral subunit-binding domain of 2-oxo acid dehydrogenase complex"/>
    <property type="match status" value="1"/>
</dbReference>
<dbReference type="CDD" id="cd06849">
    <property type="entry name" value="lipoyl_domain"/>
    <property type="match status" value="1"/>
</dbReference>
<protein>
    <recommendedName>
        <fullName evidence="7">Dihydrolipoamide acetyltransferase component of pyruvate dehydrogenase complex</fullName>
        <ecNumber evidence="7">2.3.1.-</ecNumber>
    </recommendedName>
</protein>
<accession>A0ABN8EH46</accession>
<feature type="domain" description="Lipoyl-binding" evidence="9">
    <location>
        <begin position="1"/>
        <end position="76"/>
    </location>
</feature>
<evidence type="ECO:0000256" key="7">
    <source>
        <dbReference type="RuleBase" id="RU003423"/>
    </source>
</evidence>
<dbReference type="PROSITE" id="PS51826">
    <property type="entry name" value="PSBD"/>
    <property type="match status" value="1"/>
</dbReference>
<dbReference type="InterPro" id="IPR004167">
    <property type="entry name" value="PSBD"/>
</dbReference>
<dbReference type="InterPro" id="IPR011053">
    <property type="entry name" value="Single_hybrid_motif"/>
</dbReference>
<dbReference type="InterPro" id="IPR023213">
    <property type="entry name" value="CAT-like_dom_sf"/>
</dbReference>
<sequence>MKIFTLPDLGEGLLEAEIVEWFCKEGDTVSEDQPLLSVETAKAIVDIPSPCSGTIHKVFAQTGELLHTQDPLVEFDHQDSHSVVGSLPGQQQQVKESAETASSTHVGVKATPAVRALASRLDIDLNVVTPSGPDGAIKAADVERVSKIFQQVGVLKPLKGVRRAMSKAMSQSHSEVVSVTLNDDADISGWGEDDDFTVRLAQAIIAACHAVPQLNAWYDSHSIGSRQIPQVHLGLAVDTADGLFVPVINHADGLDGEALRAKIDETIKEVVERKISADKLRGNTITLSNFGPLGGRYANPVIIPPTVAIVGAGRSYPLPALISRQGDSDVWLNKTYLPLSLSFDHRCITGGEAARFLQAMIKALV</sequence>
<keyword evidence="6 7" id="KW-0012">Acyltransferase</keyword>
<dbReference type="RefSeq" id="WP_237443948.1">
    <property type="nucleotide sequence ID" value="NZ_CAKLPX010000001.1"/>
</dbReference>
<evidence type="ECO:0000313" key="12">
    <source>
        <dbReference type="Proteomes" id="UP000838100"/>
    </source>
</evidence>
<dbReference type="InterPro" id="IPR050743">
    <property type="entry name" value="2-oxoacid_DH_E2_comp"/>
</dbReference>
<dbReference type="Gene3D" id="2.40.50.100">
    <property type="match status" value="1"/>
</dbReference>
<dbReference type="SUPFAM" id="SSF51230">
    <property type="entry name" value="Single hybrid motif"/>
    <property type="match status" value="1"/>
</dbReference>
<keyword evidence="5 7" id="KW-0450">Lipoyl</keyword>
<dbReference type="PANTHER" id="PTHR43178">
    <property type="entry name" value="DIHYDROLIPOAMIDE ACETYLTRANSFERASE COMPONENT OF PYRUVATE DEHYDROGENASE COMPLEX"/>
    <property type="match status" value="1"/>
</dbReference>
<dbReference type="SUPFAM" id="SSF52777">
    <property type="entry name" value="CoA-dependent acyltransferases"/>
    <property type="match status" value="1"/>
</dbReference>
<dbReference type="GO" id="GO:0004742">
    <property type="term" value="F:dihydrolipoyllysine-residue acetyltransferase activity"/>
    <property type="evidence" value="ECO:0007669"/>
    <property type="project" value="UniProtKB-EC"/>
</dbReference>
<dbReference type="PROSITE" id="PS00189">
    <property type="entry name" value="LIPOYL"/>
    <property type="match status" value="1"/>
</dbReference>
<dbReference type="Gene3D" id="3.30.559.10">
    <property type="entry name" value="Chloramphenicol acetyltransferase-like domain"/>
    <property type="match status" value="1"/>
</dbReference>
<feature type="region of interest" description="Disordered" evidence="8">
    <location>
        <begin position="81"/>
        <end position="105"/>
    </location>
</feature>
<dbReference type="Gene3D" id="4.10.320.10">
    <property type="entry name" value="E3-binding domain"/>
    <property type="match status" value="1"/>
</dbReference>
<keyword evidence="12" id="KW-1185">Reference proteome</keyword>
<evidence type="ECO:0000313" key="11">
    <source>
        <dbReference type="EMBL" id="CAH0991294.1"/>
    </source>
</evidence>
<evidence type="ECO:0000256" key="3">
    <source>
        <dbReference type="ARBA" id="ARBA00011484"/>
    </source>
</evidence>